<dbReference type="InterPro" id="IPR013094">
    <property type="entry name" value="AB_hydrolase_3"/>
</dbReference>
<keyword evidence="1" id="KW-0378">Hydrolase</keyword>
<dbReference type="Proteomes" id="UP000199607">
    <property type="component" value="Unassembled WGS sequence"/>
</dbReference>
<gene>
    <name evidence="3" type="ORF">SAMN04487950_3427</name>
</gene>
<organism evidence="3 4">
    <name type="scientific">Halogranum rubrum</name>
    <dbReference type="NCBI Taxonomy" id="553466"/>
    <lineage>
        <taxon>Archaea</taxon>
        <taxon>Methanobacteriati</taxon>
        <taxon>Methanobacteriota</taxon>
        <taxon>Stenosarchaea group</taxon>
        <taxon>Halobacteria</taxon>
        <taxon>Halobacteriales</taxon>
        <taxon>Haloferacaceae</taxon>
    </lineage>
</organism>
<dbReference type="EMBL" id="FOTC01000004">
    <property type="protein sequence ID" value="SFL33707.1"/>
    <property type="molecule type" value="Genomic_DNA"/>
</dbReference>
<dbReference type="Pfam" id="PF07859">
    <property type="entry name" value="Abhydrolase_3"/>
    <property type="match status" value="1"/>
</dbReference>
<dbReference type="InterPro" id="IPR029058">
    <property type="entry name" value="AB_hydrolase_fold"/>
</dbReference>
<dbReference type="RefSeq" id="WP_089870761.1">
    <property type="nucleotide sequence ID" value="NZ_FOTC01000004.1"/>
</dbReference>
<dbReference type="FunFam" id="3.40.50.1820:FF:000089">
    <property type="entry name" value="Alpha/beta hydrolase"/>
    <property type="match status" value="1"/>
</dbReference>
<evidence type="ECO:0000313" key="3">
    <source>
        <dbReference type="EMBL" id="SFL33707.1"/>
    </source>
</evidence>
<dbReference type="GO" id="GO:0016787">
    <property type="term" value="F:hydrolase activity"/>
    <property type="evidence" value="ECO:0007669"/>
    <property type="project" value="UniProtKB-KW"/>
</dbReference>
<dbReference type="Gene3D" id="3.40.50.1820">
    <property type="entry name" value="alpha/beta hydrolase"/>
    <property type="match status" value="1"/>
</dbReference>
<dbReference type="PANTHER" id="PTHR48081:SF8">
    <property type="entry name" value="ALPHA_BETA HYDROLASE FOLD-3 DOMAIN-CONTAINING PROTEIN-RELATED"/>
    <property type="match status" value="1"/>
</dbReference>
<evidence type="ECO:0000259" key="2">
    <source>
        <dbReference type="Pfam" id="PF07859"/>
    </source>
</evidence>
<dbReference type="AlphaFoldDB" id="A0A1I4GWH2"/>
<evidence type="ECO:0000256" key="1">
    <source>
        <dbReference type="ARBA" id="ARBA00022801"/>
    </source>
</evidence>
<keyword evidence="4" id="KW-1185">Reference proteome</keyword>
<dbReference type="PANTHER" id="PTHR48081">
    <property type="entry name" value="AB HYDROLASE SUPERFAMILY PROTEIN C4A8.06C"/>
    <property type="match status" value="1"/>
</dbReference>
<sequence length="313" mass="34015">MATLHPEIQTVLEEHDADGVPRLSSLSVAGARELQAELFQPPEEPMPVGSISEYRIPGPESEIPIRVYEPTGSGPFPVLVYVHGGGWVVGDLEGVDPICRLLTETVGCAVVSVDYRLAPEHPFPAPVEDCYAATQWIVANPEVAHADPTRVAVGGDSAGGNLAAAVAQLARDRGGPTLDYQLLLYPVTNHAFDTESYEANAEGYFLTRRDMRWFWDLYLDDELDGRNPYASPLQARDLSGLPPATVITSEFDPLRDDGVAYAERLSAADVPVEHREYEGTIHGFVTMLVDPDLDVARDAIAACSADLRDAFSR</sequence>
<protein>
    <submittedName>
        <fullName evidence="3">Acetyl esterase</fullName>
    </submittedName>
</protein>
<reference evidence="4" key="1">
    <citation type="submission" date="2016-10" db="EMBL/GenBank/DDBJ databases">
        <authorList>
            <person name="Varghese N."/>
            <person name="Submissions S."/>
        </authorList>
    </citation>
    <scope>NUCLEOTIDE SEQUENCE [LARGE SCALE GENOMIC DNA]</scope>
    <source>
        <strain evidence="4">CGMCC 1.7738</strain>
    </source>
</reference>
<feature type="domain" description="Alpha/beta hydrolase fold-3" evidence="2">
    <location>
        <begin position="79"/>
        <end position="285"/>
    </location>
</feature>
<dbReference type="STRING" id="553466.SAMN04487950_3427"/>
<proteinExistence type="predicted"/>
<dbReference type="InterPro" id="IPR050300">
    <property type="entry name" value="GDXG_lipolytic_enzyme"/>
</dbReference>
<dbReference type="SUPFAM" id="SSF53474">
    <property type="entry name" value="alpha/beta-Hydrolases"/>
    <property type="match status" value="1"/>
</dbReference>
<accession>A0A1I4GWH2</accession>
<name>A0A1I4GWH2_9EURY</name>
<evidence type="ECO:0000313" key="4">
    <source>
        <dbReference type="Proteomes" id="UP000199607"/>
    </source>
</evidence>